<name>A0ABU4HTW7_9ACTN</name>
<proteinExistence type="predicted"/>
<feature type="domain" description="Amidase" evidence="1">
    <location>
        <begin position="25"/>
        <end position="460"/>
    </location>
</feature>
<dbReference type="EMBL" id="JAWSTH010000047">
    <property type="protein sequence ID" value="MDW5596122.1"/>
    <property type="molecule type" value="Genomic_DNA"/>
</dbReference>
<evidence type="ECO:0000313" key="2">
    <source>
        <dbReference type="EMBL" id="MDW5596122.1"/>
    </source>
</evidence>
<comment type="caution">
    <text evidence="2">The sequence shown here is derived from an EMBL/GenBank/DDBJ whole genome shotgun (WGS) entry which is preliminary data.</text>
</comment>
<dbReference type="RefSeq" id="WP_318598500.1">
    <property type="nucleotide sequence ID" value="NZ_JAWSTH010000047.1"/>
</dbReference>
<dbReference type="PANTHER" id="PTHR11895:SF76">
    <property type="entry name" value="INDOLEACETAMIDE HYDROLASE"/>
    <property type="match status" value="1"/>
</dbReference>
<dbReference type="Pfam" id="PF01425">
    <property type="entry name" value="Amidase"/>
    <property type="match status" value="1"/>
</dbReference>
<dbReference type="Proteomes" id="UP001284601">
    <property type="component" value="Unassembled WGS sequence"/>
</dbReference>
<protein>
    <submittedName>
        <fullName evidence="2">Amidase family protein</fullName>
    </submittedName>
</protein>
<keyword evidence="3" id="KW-1185">Reference proteome</keyword>
<reference evidence="3" key="1">
    <citation type="submission" date="2023-07" db="EMBL/GenBank/DDBJ databases">
        <title>Conexibacter stalactiti sp. nov., isolated from stalactites in a lava cave and emended description of the genus Conexibacter.</title>
        <authorList>
            <person name="Lee S.D."/>
        </authorList>
    </citation>
    <scope>NUCLEOTIDE SEQUENCE [LARGE SCALE GENOMIC DNA]</scope>
    <source>
        <strain evidence="3">KCTC 39840</strain>
    </source>
</reference>
<dbReference type="InterPro" id="IPR036928">
    <property type="entry name" value="AS_sf"/>
</dbReference>
<organism evidence="2 3">
    <name type="scientific">Conexibacter stalactiti</name>
    <dbReference type="NCBI Taxonomy" id="1940611"/>
    <lineage>
        <taxon>Bacteria</taxon>
        <taxon>Bacillati</taxon>
        <taxon>Actinomycetota</taxon>
        <taxon>Thermoleophilia</taxon>
        <taxon>Solirubrobacterales</taxon>
        <taxon>Conexibacteraceae</taxon>
        <taxon>Conexibacter</taxon>
    </lineage>
</organism>
<dbReference type="PROSITE" id="PS00571">
    <property type="entry name" value="AMIDASES"/>
    <property type="match status" value="1"/>
</dbReference>
<dbReference type="InterPro" id="IPR000120">
    <property type="entry name" value="Amidase"/>
</dbReference>
<sequence length="485" mass="50807">MLSAREQARAVRAGEISAVELMDDHYDRIDAAEPQLGAIVNALPRERALELAREADRTTAAARAAGGGAAGRAAGAAGEPLGLLHGLPIAVKDVMDVAGFPTTAGSLVHADRIATRDSLLAERLRAAGALIIGKTNTPEHGLGTLTFNKLFPPTRNPYDLTRHAGGSSGGAAAAVAAGLLPLADGSDSGGSLRYPAAFCNVVGLRPSPGRIPSSRPDDGWSPHGVLGPIARDVGDAGLLLAALAGRDDRTPIALDDDPLAFAALAPSDLRGVKVAWSRTVDGLPIDPEVTAALEQSRALLVEAGALVEEVEPDLSGADEAWETIEMLGFLAFCGADVDAHRELMRDDIVRNVEQGRALSAQQIVDAQAARTAVYRRTTRLLERYDLLATPTAPVVAPPIEVEWVSEIAGERFDRYFLWQRCASRIVATAHPALSLPGGFTPAGLPVGLQLVGRHRGELDLLRHAAALEAASGFAQRRPPMLAAGR</sequence>
<dbReference type="Gene3D" id="3.90.1300.10">
    <property type="entry name" value="Amidase signature (AS) domain"/>
    <property type="match status" value="1"/>
</dbReference>
<dbReference type="PANTHER" id="PTHR11895">
    <property type="entry name" value="TRANSAMIDASE"/>
    <property type="match status" value="1"/>
</dbReference>
<dbReference type="SUPFAM" id="SSF75304">
    <property type="entry name" value="Amidase signature (AS) enzymes"/>
    <property type="match status" value="1"/>
</dbReference>
<dbReference type="InterPro" id="IPR020556">
    <property type="entry name" value="Amidase_CS"/>
</dbReference>
<evidence type="ECO:0000313" key="3">
    <source>
        <dbReference type="Proteomes" id="UP001284601"/>
    </source>
</evidence>
<accession>A0ABU4HTW7</accession>
<evidence type="ECO:0000259" key="1">
    <source>
        <dbReference type="Pfam" id="PF01425"/>
    </source>
</evidence>
<gene>
    <name evidence="2" type="ORF">R7226_17375</name>
</gene>
<dbReference type="InterPro" id="IPR023631">
    <property type="entry name" value="Amidase_dom"/>
</dbReference>